<dbReference type="PANTHER" id="PTHR21310:SF15">
    <property type="entry name" value="AMINOGLYCOSIDE PHOSPHOTRANSFERASE DOMAIN-CONTAINING PROTEIN"/>
    <property type="match status" value="1"/>
</dbReference>
<dbReference type="PANTHER" id="PTHR21310">
    <property type="entry name" value="AMINOGLYCOSIDE PHOSPHOTRANSFERASE-RELATED-RELATED"/>
    <property type="match status" value="1"/>
</dbReference>
<dbReference type="InterPro" id="IPR051678">
    <property type="entry name" value="AGP_Transferase"/>
</dbReference>
<name>A0A0A1UNE3_9HYPO</name>
<comment type="caution">
    <text evidence="2">The sequence shown here is derived from an EMBL/GenBank/DDBJ whole genome shotgun (WGS) entry which is preliminary data.</text>
</comment>
<dbReference type="CDD" id="cd05120">
    <property type="entry name" value="APH_ChoK_like"/>
    <property type="match status" value="1"/>
</dbReference>
<dbReference type="eggNOG" id="ENOG502SJF8">
    <property type="taxonomic scope" value="Eukaryota"/>
</dbReference>
<dbReference type="GO" id="GO:0016301">
    <property type="term" value="F:kinase activity"/>
    <property type="evidence" value="ECO:0007669"/>
    <property type="project" value="UniProtKB-KW"/>
</dbReference>
<dbReference type="InterPro" id="IPR011009">
    <property type="entry name" value="Kinase-like_dom_sf"/>
</dbReference>
<dbReference type="HOGENOM" id="CLU_069864_1_0_1"/>
<dbReference type="Proteomes" id="UP000030151">
    <property type="component" value="Unassembled WGS sequence"/>
</dbReference>
<feature type="domain" description="Aminoglycoside phosphotransferase" evidence="1">
    <location>
        <begin position="43"/>
        <end position="201"/>
    </location>
</feature>
<dbReference type="SUPFAM" id="SSF56112">
    <property type="entry name" value="Protein kinase-like (PK-like)"/>
    <property type="match status" value="1"/>
</dbReference>
<proteinExistence type="predicted"/>
<gene>
    <name evidence="2" type="ORF">X797_010888</name>
</gene>
<dbReference type="AlphaFoldDB" id="A0A0A1UNE3"/>
<dbReference type="OrthoDB" id="2906425at2759"/>
<keyword evidence="2" id="KW-0418">Kinase</keyword>
<sequence length="242" mass="28083">MDTASPKMTWKTFERRVAIYDDKVVKSEISEEDLIHRADGSIVRPFWSKERLQNEAATLEFISKNTSIPVPKYRLYSKDGLLHLETQFIDGVELDEIDEASRPTAIAAVHDQLTRTIIPQLQELRRDSIGSVDPTLPVVPPQRVYMRDRRPWEKVTSDTDCFVLCHNDLGPQNILICPSSFQIVGIIDWEYAGYYPSYFEIPLWKTVGWKERWDVYHEAEARELAFFGLKREDLKDCIPPPP</sequence>
<dbReference type="Pfam" id="PF01636">
    <property type="entry name" value="APH"/>
    <property type="match status" value="1"/>
</dbReference>
<accession>A0A0A1UNE3</accession>
<dbReference type="InterPro" id="IPR002575">
    <property type="entry name" value="Aminoglycoside_PTrfase"/>
</dbReference>
<organism evidence="2 3">
    <name type="scientific">Metarhizium robertsii</name>
    <dbReference type="NCBI Taxonomy" id="568076"/>
    <lineage>
        <taxon>Eukaryota</taxon>
        <taxon>Fungi</taxon>
        <taxon>Dikarya</taxon>
        <taxon>Ascomycota</taxon>
        <taxon>Pezizomycotina</taxon>
        <taxon>Sordariomycetes</taxon>
        <taxon>Hypocreomycetidae</taxon>
        <taxon>Hypocreales</taxon>
        <taxon>Clavicipitaceae</taxon>
        <taxon>Metarhizium</taxon>
    </lineage>
</organism>
<evidence type="ECO:0000259" key="1">
    <source>
        <dbReference type="Pfam" id="PF01636"/>
    </source>
</evidence>
<reference evidence="2 3" key="1">
    <citation type="submission" date="2014-02" db="EMBL/GenBank/DDBJ databases">
        <title>The genome sequence of the entomopathogenic fungus Metarhizium robertsii ARSEF 2575.</title>
        <authorList>
            <person name="Giuliano Garisto Donzelli B."/>
            <person name="Roe B.A."/>
            <person name="Macmil S.L."/>
            <person name="Krasnoff S.B."/>
            <person name="Gibson D.M."/>
        </authorList>
    </citation>
    <scope>NUCLEOTIDE SEQUENCE [LARGE SCALE GENOMIC DNA]</scope>
    <source>
        <strain evidence="2 3">ARSEF 2575</strain>
    </source>
</reference>
<evidence type="ECO:0000313" key="2">
    <source>
        <dbReference type="EMBL" id="EXU95995.1"/>
    </source>
</evidence>
<evidence type="ECO:0000313" key="3">
    <source>
        <dbReference type="Proteomes" id="UP000030151"/>
    </source>
</evidence>
<dbReference type="Gene3D" id="3.90.1200.10">
    <property type="match status" value="1"/>
</dbReference>
<protein>
    <submittedName>
        <fullName evidence="2">Aminoglycoside 3'-phosphotransferase/choline kinase domain protein</fullName>
    </submittedName>
</protein>
<keyword evidence="2" id="KW-0808">Transferase</keyword>
<dbReference type="EMBL" id="JELW01000057">
    <property type="protein sequence ID" value="EXU95995.1"/>
    <property type="molecule type" value="Genomic_DNA"/>
</dbReference>